<dbReference type="PROSITE" id="PS00973">
    <property type="entry name" value="USP_2"/>
    <property type="match status" value="1"/>
</dbReference>
<feature type="compositionally biased region" description="Basic and acidic residues" evidence="7">
    <location>
        <begin position="150"/>
        <end position="173"/>
    </location>
</feature>
<dbReference type="InterPro" id="IPR038765">
    <property type="entry name" value="Papain-like_cys_pep_sf"/>
</dbReference>
<feature type="region of interest" description="Disordered" evidence="7">
    <location>
        <begin position="591"/>
        <end position="627"/>
    </location>
</feature>
<keyword evidence="4 6" id="KW-0378">Hydrolase</keyword>
<dbReference type="InterPro" id="IPR050164">
    <property type="entry name" value="Peptidase_C19"/>
</dbReference>
<comment type="caution">
    <text evidence="9">The sequence shown here is derived from an EMBL/GenBank/DDBJ whole genome shotgun (WGS) entry which is preliminary data.</text>
</comment>
<keyword evidence="5 6" id="KW-0788">Thiol protease</keyword>
<dbReference type="Pfam" id="PF00443">
    <property type="entry name" value="UCH"/>
    <property type="match status" value="1"/>
</dbReference>
<dbReference type="SUPFAM" id="SSF54001">
    <property type="entry name" value="Cysteine proteinases"/>
    <property type="match status" value="1"/>
</dbReference>
<accession>K0T238</accession>
<dbReference type="GO" id="GO:0005634">
    <property type="term" value="C:nucleus"/>
    <property type="evidence" value="ECO:0007669"/>
    <property type="project" value="TreeGrafter"/>
</dbReference>
<gene>
    <name evidence="9" type="ORF">THAOC_06674</name>
</gene>
<comment type="catalytic activity">
    <reaction evidence="1 6">
        <text>Thiol-dependent hydrolysis of ester, thioester, amide, peptide and isopeptide bonds formed by the C-terminal Gly of ubiquitin (a 76-residue protein attached to proteins as an intracellular targeting signal).</text>
        <dbReference type="EC" id="3.4.19.12"/>
    </reaction>
</comment>
<dbReference type="GO" id="GO:0016579">
    <property type="term" value="P:protein deubiquitination"/>
    <property type="evidence" value="ECO:0007669"/>
    <property type="project" value="InterPro"/>
</dbReference>
<keyword evidence="3 6" id="KW-0833">Ubl conjugation pathway</keyword>
<feature type="non-terminal residue" evidence="9">
    <location>
        <position position="1"/>
    </location>
</feature>
<dbReference type="EC" id="3.4.19.12" evidence="6"/>
<dbReference type="GO" id="GO:0004843">
    <property type="term" value="F:cysteine-type deubiquitinase activity"/>
    <property type="evidence" value="ECO:0007669"/>
    <property type="project" value="UniProtKB-UniRule"/>
</dbReference>
<evidence type="ECO:0000256" key="2">
    <source>
        <dbReference type="ARBA" id="ARBA00022670"/>
    </source>
</evidence>
<dbReference type="EMBL" id="AGNL01006710">
    <property type="protein sequence ID" value="EJK71845.1"/>
    <property type="molecule type" value="Genomic_DNA"/>
</dbReference>
<comment type="similarity">
    <text evidence="6">Belongs to the peptidase C19 family.</text>
</comment>
<feature type="region of interest" description="Disordered" evidence="7">
    <location>
        <begin position="415"/>
        <end position="509"/>
    </location>
</feature>
<evidence type="ECO:0000256" key="7">
    <source>
        <dbReference type="SAM" id="MobiDB-lite"/>
    </source>
</evidence>
<dbReference type="Gene3D" id="3.90.70.10">
    <property type="entry name" value="Cysteine proteinases"/>
    <property type="match status" value="2"/>
</dbReference>
<feature type="compositionally biased region" description="Basic and acidic residues" evidence="7">
    <location>
        <begin position="37"/>
        <end position="93"/>
    </location>
</feature>
<dbReference type="PANTHER" id="PTHR24006">
    <property type="entry name" value="UBIQUITIN CARBOXYL-TERMINAL HYDROLASE"/>
    <property type="match status" value="1"/>
</dbReference>
<keyword evidence="2 6" id="KW-0645">Protease</keyword>
<evidence type="ECO:0000256" key="4">
    <source>
        <dbReference type="ARBA" id="ARBA00022801"/>
    </source>
</evidence>
<evidence type="ECO:0000313" key="9">
    <source>
        <dbReference type="EMBL" id="EJK71845.1"/>
    </source>
</evidence>
<evidence type="ECO:0000313" key="10">
    <source>
        <dbReference type="Proteomes" id="UP000266841"/>
    </source>
</evidence>
<dbReference type="OrthoDB" id="289038at2759"/>
<keyword evidence="10" id="KW-1185">Reference proteome</keyword>
<evidence type="ECO:0000256" key="5">
    <source>
        <dbReference type="ARBA" id="ARBA00022807"/>
    </source>
</evidence>
<feature type="region of interest" description="Disordered" evidence="7">
    <location>
        <begin position="1"/>
        <end position="102"/>
    </location>
</feature>
<dbReference type="PROSITE" id="PS50235">
    <property type="entry name" value="USP_3"/>
    <property type="match status" value="1"/>
</dbReference>
<evidence type="ECO:0000256" key="6">
    <source>
        <dbReference type="RuleBase" id="RU366025"/>
    </source>
</evidence>
<protein>
    <recommendedName>
        <fullName evidence="6">Ubiquitin carboxyl-terminal hydrolase</fullName>
        <ecNumber evidence="6">3.4.19.12</ecNumber>
    </recommendedName>
</protein>
<feature type="compositionally biased region" description="Acidic residues" evidence="7">
    <location>
        <begin position="27"/>
        <end position="36"/>
    </location>
</feature>
<dbReference type="GO" id="GO:0006508">
    <property type="term" value="P:proteolysis"/>
    <property type="evidence" value="ECO:0007669"/>
    <property type="project" value="UniProtKB-KW"/>
</dbReference>
<dbReference type="AlphaFoldDB" id="K0T238"/>
<name>K0T238_THAOC</name>
<dbReference type="PANTHER" id="PTHR24006:SF687">
    <property type="entry name" value="UBIQUITIN CARBOXYL-TERMINAL HYDROLASE 10"/>
    <property type="match status" value="1"/>
</dbReference>
<sequence>PNRSRFFGGGTRADENDAGDGNNVDDLPSEDEPLDESLDRIASHAGGRENENEPLGVREDLNRSWERRADEHDEYESQRASHERMRAYHEGHRGGGRPRGGRLNRLQMAHAGFAYGRNANGLWPRTDGSGRSALGRPSLGRGAVGSSYYEDAREEGREDESNLYEVEGRSGRSEDDDDGSDRTSFHLKTPGGLNRRRSGFGSYGHRSYGRQSTADAALGGRRHPATAMNPYNRNRWTGGGGPPGTPPTTRRSWNPKLVGNSATAAADRRMTPWYGAGALGSGPSSDAPGMQNLGNTCYLSASIQTLFSMPAFLAGLYKTYEHQNFTMPDKELPLTRALLEIAVALDVVRPEDAPLIDEGAARGHGYRSRAADPVALKRQMDVITDKFAGYLQRDAHEFFADLIDFLHDELEAVPKESGKEEGGGVGCETNGNSSDKVDDVVSPDGEECQKENSPREGPNGTPTRKKRQEAADGNRDAQSPSKGTPPSSSPQSRDPACPAVAKPSPPLLPTDDFFRLKVRVCLRCDSCGYSRSKEEMYRHLSVDVGEDADGVDWTVGRSLDRFFQHERRELKCEKCDAGKTATQKLEIISFHPGGQDAYPRPAGRPARDGDGPQEEQGQDTHPRLAFPGRVRRRRAVLGPEGDYGLRGLVHHVGSTASSGHYTACVRRPRAGSGADQGSDEEDWIFFDDRNGFRRDLSYVNNERNQRNMYLALYELR</sequence>
<dbReference type="eggNOG" id="KOG1868">
    <property type="taxonomic scope" value="Eukaryota"/>
</dbReference>
<dbReference type="PROSITE" id="PS00972">
    <property type="entry name" value="USP_1"/>
    <property type="match status" value="1"/>
</dbReference>
<reference evidence="9 10" key="1">
    <citation type="journal article" date="2012" name="Genome Biol.">
        <title>Genome and low-iron response of an oceanic diatom adapted to chronic iron limitation.</title>
        <authorList>
            <person name="Lommer M."/>
            <person name="Specht M."/>
            <person name="Roy A.S."/>
            <person name="Kraemer L."/>
            <person name="Andreson R."/>
            <person name="Gutowska M.A."/>
            <person name="Wolf J."/>
            <person name="Bergner S.V."/>
            <person name="Schilhabel M.B."/>
            <person name="Klostermeier U.C."/>
            <person name="Beiko R.G."/>
            <person name="Rosenstiel P."/>
            <person name="Hippler M."/>
            <person name="Laroche J."/>
        </authorList>
    </citation>
    <scope>NUCLEOTIDE SEQUENCE [LARGE SCALE GENOMIC DNA]</scope>
    <source>
        <strain evidence="9 10">CCMP1005</strain>
    </source>
</reference>
<evidence type="ECO:0000259" key="8">
    <source>
        <dbReference type="PROSITE" id="PS50235"/>
    </source>
</evidence>
<dbReference type="InterPro" id="IPR028889">
    <property type="entry name" value="USP"/>
</dbReference>
<dbReference type="GO" id="GO:0005829">
    <property type="term" value="C:cytosol"/>
    <property type="evidence" value="ECO:0007669"/>
    <property type="project" value="TreeGrafter"/>
</dbReference>
<dbReference type="Proteomes" id="UP000266841">
    <property type="component" value="Unassembled WGS sequence"/>
</dbReference>
<feature type="domain" description="USP" evidence="8">
    <location>
        <begin position="288"/>
        <end position="716"/>
    </location>
</feature>
<organism evidence="9 10">
    <name type="scientific">Thalassiosira oceanica</name>
    <name type="common">Marine diatom</name>
    <dbReference type="NCBI Taxonomy" id="159749"/>
    <lineage>
        <taxon>Eukaryota</taxon>
        <taxon>Sar</taxon>
        <taxon>Stramenopiles</taxon>
        <taxon>Ochrophyta</taxon>
        <taxon>Bacillariophyta</taxon>
        <taxon>Coscinodiscophyceae</taxon>
        <taxon>Thalassiosirophycidae</taxon>
        <taxon>Thalassiosirales</taxon>
        <taxon>Thalassiosiraceae</taxon>
        <taxon>Thalassiosira</taxon>
    </lineage>
</organism>
<feature type="compositionally biased region" description="Low complexity" evidence="7">
    <location>
        <begin position="479"/>
        <end position="492"/>
    </location>
</feature>
<evidence type="ECO:0000256" key="3">
    <source>
        <dbReference type="ARBA" id="ARBA00022786"/>
    </source>
</evidence>
<evidence type="ECO:0000256" key="1">
    <source>
        <dbReference type="ARBA" id="ARBA00000707"/>
    </source>
</evidence>
<dbReference type="InterPro" id="IPR018200">
    <property type="entry name" value="USP_CS"/>
</dbReference>
<proteinExistence type="inferred from homology"/>
<feature type="region of interest" description="Disordered" evidence="7">
    <location>
        <begin position="117"/>
        <end position="255"/>
    </location>
</feature>
<dbReference type="InterPro" id="IPR001394">
    <property type="entry name" value="Peptidase_C19_UCH"/>
</dbReference>